<name>A0ABS2DHU7_9BACI</name>
<dbReference type="Proteomes" id="UP001518925">
    <property type="component" value="Unassembled WGS sequence"/>
</dbReference>
<dbReference type="PANTHER" id="PTHR45138:SF9">
    <property type="entry name" value="DIGUANYLATE CYCLASE DGCM-RELATED"/>
    <property type="match status" value="1"/>
</dbReference>
<dbReference type="SUPFAM" id="SSF55073">
    <property type="entry name" value="Nucleotide cyclase"/>
    <property type="match status" value="1"/>
</dbReference>
<keyword evidence="4" id="KW-1185">Reference proteome</keyword>
<dbReference type="InterPro" id="IPR043128">
    <property type="entry name" value="Rev_trsase/Diguanyl_cyclase"/>
</dbReference>
<evidence type="ECO:0000256" key="1">
    <source>
        <dbReference type="SAM" id="Phobius"/>
    </source>
</evidence>
<organism evidence="3 4">
    <name type="scientific">Bacillus suaedaesalsae</name>
    <dbReference type="NCBI Taxonomy" id="2810349"/>
    <lineage>
        <taxon>Bacteria</taxon>
        <taxon>Bacillati</taxon>
        <taxon>Bacillota</taxon>
        <taxon>Bacilli</taxon>
        <taxon>Bacillales</taxon>
        <taxon>Bacillaceae</taxon>
        <taxon>Bacillus</taxon>
    </lineage>
</organism>
<feature type="transmembrane region" description="Helical" evidence="1">
    <location>
        <begin position="7"/>
        <end position="29"/>
    </location>
</feature>
<dbReference type="RefSeq" id="WP_204202969.1">
    <property type="nucleotide sequence ID" value="NZ_JAFELM010000023.1"/>
</dbReference>
<feature type="transmembrane region" description="Helical" evidence="1">
    <location>
        <begin position="35"/>
        <end position="61"/>
    </location>
</feature>
<dbReference type="InterPro" id="IPR029787">
    <property type="entry name" value="Nucleotide_cyclase"/>
</dbReference>
<dbReference type="EMBL" id="JAFELM010000023">
    <property type="protein sequence ID" value="MBM6617595.1"/>
    <property type="molecule type" value="Genomic_DNA"/>
</dbReference>
<dbReference type="PANTHER" id="PTHR45138">
    <property type="entry name" value="REGULATORY COMPONENTS OF SENSORY TRANSDUCTION SYSTEM"/>
    <property type="match status" value="1"/>
</dbReference>
<protein>
    <submittedName>
        <fullName evidence="3">GGDEF domain-containing protein</fullName>
    </submittedName>
</protein>
<dbReference type="PROSITE" id="PS50887">
    <property type="entry name" value="GGDEF"/>
    <property type="match status" value="1"/>
</dbReference>
<dbReference type="InterPro" id="IPR050469">
    <property type="entry name" value="Diguanylate_Cyclase"/>
</dbReference>
<evidence type="ECO:0000259" key="2">
    <source>
        <dbReference type="PROSITE" id="PS50887"/>
    </source>
</evidence>
<dbReference type="Pfam" id="PF00990">
    <property type="entry name" value="GGDEF"/>
    <property type="match status" value="1"/>
</dbReference>
<keyword evidence="1" id="KW-0472">Membrane</keyword>
<dbReference type="InterPro" id="IPR000160">
    <property type="entry name" value="GGDEF_dom"/>
</dbReference>
<evidence type="ECO:0000313" key="4">
    <source>
        <dbReference type="Proteomes" id="UP001518925"/>
    </source>
</evidence>
<dbReference type="SMART" id="SM00267">
    <property type="entry name" value="GGDEF"/>
    <property type="match status" value="1"/>
</dbReference>
<feature type="domain" description="GGDEF" evidence="2">
    <location>
        <begin position="103"/>
        <end position="237"/>
    </location>
</feature>
<sequence>MHATIYWRIVGAIISISSVVVSYTVILLFDYASITAMMLIHFILNMSFLLILGMFGALIVYRERKHQSEKNTYKTLVKKDFLTNLYNHRHFQEHLVECNKKGTPLTLAMLDIDYFKKINDTFGHVVGDMVLKKVGEILVNIIPIGKGVPFRYGGEEFALLFYTSEVEEVKSYISTLNKMMNETTFEFENAAFPITISIGVCCVKDPMKSNNQFVKVADSLLYKAKKLGRNQTVFDDGTILKNDEMM</sequence>
<dbReference type="CDD" id="cd01949">
    <property type="entry name" value="GGDEF"/>
    <property type="match status" value="1"/>
</dbReference>
<dbReference type="Gene3D" id="3.30.70.270">
    <property type="match status" value="1"/>
</dbReference>
<dbReference type="NCBIfam" id="TIGR00254">
    <property type="entry name" value="GGDEF"/>
    <property type="match status" value="1"/>
</dbReference>
<evidence type="ECO:0000313" key="3">
    <source>
        <dbReference type="EMBL" id="MBM6617595.1"/>
    </source>
</evidence>
<proteinExistence type="predicted"/>
<gene>
    <name evidence="3" type="ORF">JR050_07870</name>
</gene>
<accession>A0ABS2DHU7</accession>
<keyword evidence="1" id="KW-0812">Transmembrane</keyword>
<reference evidence="3 4" key="1">
    <citation type="submission" date="2021-02" db="EMBL/GenBank/DDBJ databases">
        <title>Bacillus sp. RD4P76, an endophyte from a halophyte.</title>
        <authorList>
            <person name="Sun J.-Q."/>
        </authorList>
    </citation>
    <scope>NUCLEOTIDE SEQUENCE [LARGE SCALE GENOMIC DNA]</scope>
    <source>
        <strain evidence="3 4">RD4P76</strain>
    </source>
</reference>
<comment type="caution">
    <text evidence="3">The sequence shown here is derived from an EMBL/GenBank/DDBJ whole genome shotgun (WGS) entry which is preliminary data.</text>
</comment>
<keyword evidence="1" id="KW-1133">Transmembrane helix</keyword>